<evidence type="ECO:0000313" key="3">
    <source>
        <dbReference type="Proteomes" id="UP000241394"/>
    </source>
</evidence>
<dbReference type="PANTHER" id="PTHR47426:SF3">
    <property type="entry name" value="GCN5-RELATED N-ACETYLTRANSFERASE 6, CHLOROPLASTIC"/>
    <property type="match status" value="1"/>
</dbReference>
<keyword evidence="3" id="KW-1185">Reference proteome</keyword>
<dbReference type="PANTHER" id="PTHR47426">
    <property type="entry name" value="ACYL-COA N-ACYLTRANSFERASES (NAT) SUPERFAMILY PROTEIN"/>
    <property type="match status" value="1"/>
</dbReference>
<evidence type="ECO:0000259" key="1">
    <source>
        <dbReference type="PROSITE" id="PS51186"/>
    </source>
</evidence>
<proteinExistence type="predicted"/>
<accession>A0A2R6R445</accession>
<name>A0A2R6R445_ACTCC</name>
<dbReference type="Pfam" id="PF00583">
    <property type="entry name" value="Acetyltransf_1"/>
    <property type="match status" value="1"/>
</dbReference>
<protein>
    <submittedName>
        <fullName evidence="2">N-acetyltransferase san</fullName>
    </submittedName>
</protein>
<dbReference type="InterPro" id="IPR000182">
    <property type="entry name" value="GNAT_dom"/>
</dbReference>
<gene>
    <name evidence="2" type="ORF">CEY00_Acc09809</name>
</gene>
<dbReference type="Gramene" id="PSS20770">
    <property type="protein sequence ID" value="PSS20770"/>
    <property type="gene ID" value="CEY00_Acc09809"/>
</dbReference>
<dbReference type="Proteomes" id="UP000241394">
    <property type="component" value="Chromosome LG9"/>
</dbReference>
<sequence length="279" mass="32556">MSMIPIHRPGFMRISSCGKRNHKKNQNFAASWTMTMNSHPSQTRKKEELLSLEPQKISIPHSKTTVSNLRFNRLQPPDQELIQDDDRIEFGQFVAREALLDEEYWHRYVENYKRKFAEQEFNALKRRCKRPQKHKCTCIITVKKEERNVKTTVLKSVVGTLDLSIRYLLPGETFPGERVKFPLFCSIDRTGQSRYGYIANLCVAKSARRQGIASNMLHFAVNLAKSNGIEEVFVRVYRNNKPAQKLYEKMGFKVVEMATRQLSKEQTYLLCYKINSHST</sequence>
<dbReference type="PROSITE" id="PS51186">
    <property type="entry name" value="GNAT"/>
    <property type="match status" value="1"/>
</dbReference>
<dbReference type="FunCoup" id="A0A2R6R445">
    <property type="interactions" value="1212"/>
</dbReference>
<dbReference type="Gene3D" id="3.40.630.30">
    <property type="match status" value="1"/>
</dbReference>
<keyword evidence="2" id="KW-0808">Transferase</keyword>
<dbReference type="EMBL" id="NKQK01000009">
    <property type="protein sequence ID" value="PSS20770.1"/>
    <property type="molecule type" value="Genomic_DNA"/>
</dbReference>
<comment type="caution">
    <text evidence="2">The sequence shown here is derived from an EMBL/GenBank/DDBJ whole genome shotgun (WGS) entry which is preliminary data.</text>
</comment>
<dbReference type="InterPro" id="IPR016181">
    <property type="entry name" value="Acyl_CoA_acyltransferase"/>
</dbReference>
<organism evidence="2 3">
    <name type="scientific">Actinidia chinensis var. chinensis</name>
    <name type="common">Chinese soft-hair kiwi</name>
    <dbReference type="NCBI Taxonomy" id="1590841"/>
    <lineage>
        <taxon>Eukaryota</taxon>
        <taxon>Viridiplantae</taxon>
        <taxon>Streptophyta</taxon>
        <taxon>Embryophyta</taxon>
        <taxon>Tracheophyta</taxon>
        <taxon>Spermatophyta</taxon>
        <taxon>Magnoliopsida</taxon>
        <taxon>eudicotyledons</taxon>
        <taxon>Gunneridae</taxon>
        <taxon>Pentapetalae</taxon>
        <taxon>asterids</taxon>
        <taxon>Ericales</taxon>
        <taxon>Actinidiaceae</taxon>
        <taxon>Actinidia</taxon>
    </lineage>
</organism>
<dbReference type="InParanoid" id="A0A2R6R445"/>
<evidence type="ECO:0000313" key="2">
    <source>
        <dbReference type="EMBL" id="PSS20770.1"/>
    </source>
</evidence>
<reference evidence="3" key="2">
    <citation type="journal article" date="2018" name="BMC Genomics">
        <title>A manually annotated Actinidia chinensis var. chinensis (kiwifruit) genome highlights the challenges associated with draft genomes and gene prediction in plants.</title>
        <authorList>
            <person name="Pilkington S.M."/>
            <person name="Crowhurst R."/>
            <person name="Hilario E."/>
            <person name="Nardozza S."/>
            <person name="Fraser L."/>
            <person name="Peng Y."/>
            <person name="Gunaseelan K."/>
            <person name="Simpson R."/>
            <person name="Tahir J."/>
            <person name="Deroles S.C."/>
            <person name="Templeton K."/>
            <person name="Luo Z."/>
            <person name="Davy M."/>
            <person name="Cheng C."/>
            <person name="McNeilage M."/>
            <person name="Scaglione D."/>
            <person name="Liu Y."/>
            <person name="Zhang Q."/>
            <person name="Datson P."/>
            <person name="De Silva N."/>
            <person name="Gardiner S.E."/>
            <person name="Bassett H."/>
            <person name="Chagne D."/>
            <person name="McCallum J."/>
            <person name="Dzierzon H."/>
            <person name="Deng C."/>
            <person name="Wang Y.Y."/>
            <person name="Barron L."/>
            <person name="Manako K."/>
            <person name="Bowen J."/>
            <person name="Foster T.M."/>
            <person name="Erridge Z.A."/>
            <person name="Tiffin H."/>
            <person name="Waite C.N."/>
            <person name="Davies K.M."/>
            <person name="Grierson E.P."/>
            <person name="Laing W.A."/>
            <person name="Kirk R."/>
            <person name="Chen X."/>
            <person name="Wood M."/>
            <person name="Montefiori M."/>
            <person name="Brummell D.A."/>
            <person name="Schwinn K.E."/>
            <person name="Catanach A."/>
            <person name="Fullerton C."/>
            <person name="Li D."/>
            <person name="Meiyalaghan S."/>
            <person name="Nieuwenhuizen N."/>
            <person name="Read N."/>
            <person name="Prakash R."/>
            <person name="Hunter D."/>
            <person name="Zhang H."/>
            <person name="McKenzie M."/>
            <person name="Knabel M."/>
            <person name="Harris A."/>
            <person name="Allan A.C."/>
            <person name="Gleave A."/>
            <person name="Chen A."/>
            <person name="Janssen B.J."/>
            <person name="Plunkett B."/>
            <person name="Ampomah-Dwamena C."/>
            <person name="Voogd C."/>
            <person name="Leif D."/>
            <person name="Lafferty D."/>
            <person name="Souleyre E.J.F."/>
            <person name="Varkonyi-Gasic E."/>
            <person name="Gambi F."/>
            <person name="Hanley J."/>
            <person name="Yao J.L."/>
            <person name="Cheung J."/>
            <person name="David K.M."/>
            <person name="Warren B."/>
            <person name="Marsh K."/>
            <person name="Snowden K.C."/>
            <person name="Lin-Wang K."/>
            <person name="Brian L."/>
            <person name="Martinez-Sanchez M."/>
            <person name="Wang M."/>
            <person name="Ileperuma N."/>
            <person name="Macnee N."/>
            <person name="Campin R."/>
            <person name="McAtee P."/>
            <person name="Drummond R.S.M."/>
            <person name="Espley R.V."/>
            <person name="Ireland H.S."/>
            <person name="Wu R."/>
            <person name="Atkinson R.G."/>
            <person name="Karunairetnam S."/>
            <person name="Bulley S."/>
            <person name="Chunkath S."/>
            <person name="Hanley Z."/>
            <person name="Storey R."/>
            <person name="Thrimawithana A.H."/>
            <person name="Thomson S."/>
            <person name="David C."/>
            <person name="Testolin R."/>
            <person name="Huang H."/>
            <person name="Hellens R.P."/>
            <person name="Schaffer R.J."/>
        </authorList>
    </citation>
    <scope>NUCLEOTIDE SEQUENCE [LARGE SCALE GENOMIC DNA]</scope>
    <source>
        <strain evidence="3">cv. Red5</strain>
    </source>
</reference>
<dbReference type="GO" id="GO:0008080">
    <property type="term" value="F:N-acetyltransferase activity"/>
    <property type="evidence" value="ECO:0007669"/>
    <property type="project" value="EnsemblPlants"/>
</dbReference>
<dbReference type="OrthoDB" id="41532at2759"/>
<feature type="domain" description="N-acetyltransferase" evidence="1">
    <location>
        <begin position="95"/>
        <end position="275"/>
    </location>
</feature>
<dbReference type="CDD" id="cd04301">
    <property type="entry name" value="NAT_SF"/>
    <property type="match status" value="1"/>
</dbReference>
<dbReference type="OMA" id="CSCIITV"/>
<dbReference type="AlphaFoldDB" id="A0A2R6R445"/>
<reference evidence="2 3" key="1">
    <citation type="submission" date="2017-07" db="EMBL/GenBank/DDBJ databases">
        <title>An improved, manually edited Actinidia chinensis var. chinensis (kiwifruit) genome highlights the challenges associated with draft genomes and gene prediction in plants.</title>
        <authorList>
            <person name="Pilkington S."/>
            <person name="Crowhurst R."/>
            <person name="Hilario E."/>
            <person name="Nardozza S."/>
            <person name="Fraser L."/>
            <person name="Peng Y."/>
            <person name="Gunaseelan K."/>
            <person name="Simpson R."/>
            <person name="Tahir J."/>
            <person name="Deroles S."/>
            <person name="Templeton K."/>
            <person name="Luo Z."/>
            <person name="Davy M."/>
            <person name="Cheng C."/>
            <person name="Mcneilage M."/>
            <person name="Scaglione D."/>
            <person name="Liu Y."/>
            <person name="Zhang Q."/>
            <person name="Datson P."/>
            <person name="De Silva N."/>
            <person name="Gardiner S."/>
            <person name="Bassett H."/>
            <person name="Chagne D."/>
            <person name="Mccallum J."/>
            <person name="Dzierzon H."/>
            <person name="Deng C."/>
            <person name="Wang Y.-Y."/>
            <person name="Barron N."/>
            <person name="Manako K."/>
            <person name="Bowen J."/>
            <person name="Foster T."/>
            <person name="Erridge Z."/>
            <person name="Tiffin H."/>
            <person name="Waite C."/>
            <person name="Davies K."/>
            <person name="Grierson E."/>
            <person name="Laing W."/>
            <person name="Kirk R."/>
            <person name="Chen X."/>
            <person name="Wood M."/>
            <person name="Montefiori M."/>
            <person name="Brummell D."/>
            <person name="Schwinn K."/>
            <person name="Catanach A."/>
            <person name="Fullerton C."/>
            <person name="Li D."/>
            <person name="Meiyalaghan S."/>
            <person name="Nieuwenhuizen N."/>
            <person name="Read N."/>
            <person name="Prakash R."/>
            <person name="Hunter D."/>
            <person name="Zhang H."/>
            <person name="Mckenzie M."/>
            <person name="Knabel M."/>
            <person name="Harris A."/>
            <person name="Allan A."/>
            <person name="Chen A."/>
            <person name="Janssen B."/>
            <person name="Plunkett B."/>
            <person name="Dwamena C."/>
            <person name="Voogd C."/>
            <person name="Leif D."/>
            <person name="Lafferty D."/>
            <person name="Souleyre E."/>
            <person name="Varkonyi-Gasic E."/>
            <person name="Gambi F."/>
            <person name="Hanley J."/>
            <person name="Yao J.-L."/>
            <person name="Cheung J."/>
            <person name="David K."/>
            <person name="Warren B."/>
            <person name="Marsh K."/>
            <person name="Snowden K."/>
            <person name="Lin-Wang K."/>
            <person name="Brian L."/>
            <person name="Martinez-Sanchez M."/>
            <person name="Wang M."/>
            <person name="Ileperuma N."/>
            <person name="Macnee N."/>
            <person name="Campin R."/>
            <person name="Mcatee P."/>
            <person name="Drummond R."/>
            <person name="Espley R."/>
            <person name="Ireland H."/>
            <person name="Wu R."/>
            <person name="Atkinson R."/>
            <person name="Karunairetnam S."/>
            <person name="Bulley S."/>
            <person name="Chunkath S."/>
            <person name="Hanley Z."/>
            <person name="Storey R."/>
            <person name="Thrimawithana A."/>
            <person name="Thomson S."/>
            <person name="David C."/>
            <person name="Testolin R."/>
        </authorList>
    </citation>
    <scope>NUCLEOTIDE SEQUENCE [LARGE SCALE GENOMIC DNA]</scope>
    <source>
        <strain evidence="3">cv. Red5</strain>
        <tissue evidence="2">Young leaf</tissue>
    </source>
</reference>
<dbReference type="SUPFAM" id="SSF55729">
    <property type="entry name" value="Acyl-CoA N-acyltransferases (Nat)"/>
    <property type="match status" value="1"/>
</dbReference>